<keyword evidence="3" id="KW-1185">Reference proteome</keyword>
<evidence type="ECO:0000313" key="2">
    <source>
        <dbReference type="EMBL" id="RNC98425.1"/>
    </source>
</evidence>
<proteinExistence type="predicted"/>
<name>A0A3M8H7N7_9BACI</name>
<protein>
    <submittedName>
        <fullName evidence="2">Uncharacterized protein</fullName>
    </submittedName>
</protein>
<gene>
    <name evidence="2" type="ORF">EC501_11315</name>
</gene>
<keyword evidence="1" id="KW-0812">Transmembrane</keyword>
<organism evidence="2 3">
    <name type="scientific">Lysinibacillus halotolerans</name>
    <dbReference type="NCBI Taxonomy" id="1368476"/>
    <lineage>
        <taxon>Bacteria</taxon>
        <taxon>Bacillati</taxon>
        <taxon>Bacillota</taxon>
        <taxon>Bacilli</taxon>
        <taxon>Bacillales</taxon>
        <taxon>Bacillaceae</taxon>
        <taxon>Lysinibacillus</taxon>
    </lineage>
</organism>
<keyword evidence="1" id="KW-0472">Membrane</keyword>
<comment type="caution">
    <text evidence="2">The sequence shown here is derived from an EMBL/GenBank/DDBJ whole genome shotgun (WGS) entry which is preliminary data.</text>
</comment>
<dbReference type="EMBL" id="RHLQ01000026">
    <property type="protein sequence ID" value="RNC98425.1"/>
    <property type="molecule type" value="Genomic_DNA"/>
</dbReference>
<dbReference type="AlphaFoldDB" id="A0A3M8H7N7"/>
<accession>A0A3M8H7N7</accession>
<evidence type="ECO:0000256" key="1">
    <source>
        <dbReference type="SAM" id="Phobius"/>
    </source>
</evidence>
<keyword evidence="1" id="KW-1133">Transmembrane helix</keyword>
<reference evidence="2 3" key="1">
    <citation type="journal article" date="2014" name="Int. J. Syst. Evol. Microbiol.">
        <title>Lysinibacillus halotolerans sp. nov., isolated from saline-alkaline soil.</title>
        <authorList>
            <person name="Kong D."/>
            <person name="Wang Y."/>
            <person name="Zhao B."/>
            <person name="Li Y."/>
            <person name="Song J."/>
            <person name="Zhai Y."/>
            <person name="Zhang C."/>
            <person name="Wang H."/>
            <person name="Chen X."/>
            <person name="Zhao B."/>
            <person name="Ruan Z."/>
        </authorList>
    </citation>
    <scope>NUCLEOTIDE SEQUENCE [LARGE SCALE GENOMIC DNA]</scope>
    <source>
        <strain evidence="2 3">MCCC 1A12703</strain>
    </source>
</reference>
<sequence length="63" mass="7332">MNTATFSFPPLRAEDKSSALFFIFLPFVNIPLILFPIPLQKFDYLLNYIKVENIVALIQLKKE</sequence>
<feature type="transmembrane region" description="Helical" evidence="1">
    <location>
        <begin position="20"/>
        <end position="39"/>
    </location>
</feature>
<dbReference type="Proteomes" id="UP000279909">
    <property type="component" value="Unassembled WGS sequence"/>
</dbReference>
<evidence type="ECO:0000313" key="3">
    <source>
        <dbReference type="Proteomes" id="UP000279909"/>
    </source>
</evidence>